<evidence type="ECO:0000256" key="8">
    <source>
        <dbReference type="ARBA" id="ARBA00047883"/>
    </source>
</evidence>
<evidence type="ECO:0000256" key="3">
    <source>
        <dbReference type="ARBA" id="ARBA00022723"/>
    </source>
</evidence>
<keyword evidence="4 9" id="KW-0460">Magnesium</keyword>
<evidence type="ECO:0000256" key="9">
    <source>
        <dbReference type="HAMAP-Rule" id="MF_00097"/>
    </source>
</evidence>
<comment type="catalytic activity">
    <reaction evidence="6 9 10">
        <text>4-methyl-5-(2-phosphooxyethyl)-thiazole + 4-amino-2-methyl-5-(diphosphooxymethyl)pyrimidine + H(+) = thiamine phosphate + diphosphate</text>
        <dbReference type="Rhea" id="RHEA:22328"/>
        <dbReference type="ChEBI" id="CHEBI:15378"/>
        <dbReference type="ChEBI" id="CHEBI:33019"/>
        <dbReference type="ChEBI" id="CHEBI:37575"/>
        <dbReference type="ChEBI" id="CHEBI:57841"/>
        <dbReference type="ChEBI" id="CHEBI:58296"/>
        <dbReference type="EC" id="2.5.1.3"/>
    </reaction>
</comment>
<dbReference type="FunFam" id="3.20.20.70:FF:000096">
    <property type="entry name" value="Thiamine-phosphate synthase"/>
    <property type="match status" value="1"/>
</dbReference>
<feature type="binding site" evidence="9">
    <location>
        <position position="94"/>
    </location>
    <ligand>
        <name>Mg(2+)</name>
        <dbReference type="ChEBI" id="CHEBI:18420"/>
    </ligand>
</feature>
<evidence type="ECO:0000256" key="2">
    <source>
        <dbReference type="ARBA" id="ARBA00022679"/>
    </source>
</evidence>
<keyword evidence="5 9" id="KW-0784">Thiamine biosynthesis</keyword>
<organism evidence="13 14">
    <name type="scientific">Methanoculleus bourgensis</name>
    <dbReference type="NCBI Taxonomy" id="83986"/>
    <lineage>
        <taxon>Archaea</taxon>
        <taxon>Methanobacteriati</taxon>
        <taxon>Methanobacteriota</taxon>
        <taxon>Stenosarchaea group</taxon>
        <taxon>Methanomicrobia</taxon>
        <taxon>Methanomicrobiales</taxon>
        <taxon>Methanomicrobiaceae</taxon>
        <taxon>Methanoculleus</taxon>
    </lineage>
</organism>
<evidence type="ECO:0000256" key="10">
    <source>
        <dbReference type="RuleBase" id="RU003826"/>
    </source>
</evidence>
<comment type="function">
    <text evidence="9">Condenses 4-methyl-5-(beta-hydroxyethyl)thiazole monophosphate (THZ-P) and 2-methyl-4-amino-5-hydroxymethyl pyrimidine pyrophosphate (HMP-PP) to form thiamine monophosphate (TMP).</text>
</comment>
<comment type="cofactor">
    <cofactor evidence="9">
        <name>Mg(2+)</name>
        <dbReference type="ChEBI" id="CHEBI:18420"/>
    </cofactor>
    <text evidence="9">Binds 1 Mg(2+) ion per subunit.</text>
</comment>
<evidence type="ECO:0000256" key="4">
    <source>
        <dbReference type="ARBA" id="ARBA00022842"/>
    </source>
</evidence>
<dbReference type="EMBL" id="LT158599">
    <property type="protein sequence ID" value="CVK31407.1"/>
    <property type="molecule type" value="Genomic_DNA"/>
</dbReference>
<comment type="catalytic activity">
    <reaction evidence="8 9 10">
        <text>2-[(2R,5Z)-2-carboxy-4-methylthiazol-5(2H)-ylidene]ethyl phosphate + 4-amino-2-methyl-5-(diphosphooxymethyl)pyrimidine + 2 H(+) = thiamine phosphate + CO2 + diphosphate</text>
        <dbReference type="Rhea" id="RHEA:47844"/>
        <dbReference type="ChEBI" id="CHEBI:15378"/>
        <dbReference type="ChEBI" id="CHEBI:16526"/>
        <dbReference type="ChEBI" id="CHEBI:33019"/>
        <dbReference type="ChEBI" id="CHEBI:37575"/>
        <dbReference type="ChEBI" id="CHEBI:57841"/>
        <dbReference type="ChEBI" id="CHEBI:62899"/>
        <dbReference type="EC" id="2.5.1.3"/>
    </reaction>
</comment>
<dbReference type="Pfam" id="PF02581">
    <property type="entry name" value="TMP-TENI"/>
    <property type="match status" value="1"/>
</dbReference>
<proteinExistence type="inferred from homology"/>
<dbReference type="CDD" id="cd00564">
    <property type="entry name" value="TMP_TenI"/>
    <property type="match status" value="1"/>
</dbReference>
<dbReference type="InterPro" id="IPR013785">
    <property type="entry name" value="Aldolase_TIM"/>
</dbReference>
<accession>A0A0X3BGY1</accession>
<name>A0A0X3BGY1_9EURY</name>
<dbReference type="InterPro" id="IPR036206">
    <property type="entry name" value="ThiamineP_synth_sf"/>
</dbReference>
<dbReference type="PANTHER" id="PTHR20857">
    <property type="entry name" value="THIAMINE-PHOSPHATE PYROPHOSPHORYLASE"/>
    <property type="match status" value="1"/>
</dbReference>
<dbReference type="GO" id="GO:0005737">
    <property type="term" value="C:cytoplasm"/>
    <property type="evidence" value="ECO:0007669"/>
    <property type="project" value="TreeGrafter"/>
</dbReference>
<evidence type="ECO:0000256" key="1">
    <source>
        <dbReference type="ARBA" id="ARBA00005165"/>
    </source>
</evidence>
<evidence type="ECO:0000256" key="11">
    <source>
        <dbReference type="RuleBase" id="RU004253"/>
    </source>
</evidence>
<evidence type="ECO:0000256" key="6">
    <source>
        <dbReference type="ARBA" id="ARBA00047334"/>
    </source>
</evidence>
<feature type="binding site" evidence="9">
    <location>
        <position position="74"/>
    </location>
    <ligand>
        <name>4-amino-2-methyl-5-(diphosphooxymethyl)pyrimidine</name>
        <dbReference type="ChEBI" id="CHEBI:57841"/>
    </ligand>
</feature>
<dbReference type="NCBIfam" id="TIGR00693">
    <property type="entry name" value="thiE"/>
    <property type="match status" value="1"/>
</dbReference>
<feature type="binding site" evidence="9">
    <location>
        <position position="142"/>
    </location>
    <ligand>
        <name>4-amino-2-methyl-5-(diphosphooxymethyl)pyrimidine</name>
        <dbReference type="ChEBI" id="CHEBI:57841"/>
    </ligand>
</feature>
<dbReference type="GO" id="GO:0000287">
    <property type="term" value="F:magnesium ion binding"/>
    <property type="evidence" value="ECO:0007669"/>
    <property type="project" value="UniProtKB-UniRule"/>
</dbReference>
<feature type="binding site" evidence="9">
    <location>
        <position position="170"/>
    </location>
    <ligand>
        <name>2-[(2R,5Z)-2-carboxy-4-methylthiazol-5(2H)-ylidene]ethyl phosphate</name>
        <dbReference type="ChEBI" id="CHEBI:62899"/>
    </ligand>
</feature>
<reference evidence="13 14" key="1">
    <citation type="submission" date="2016-01" db="EMBL/GenBank/DDBJ databases">
        <authorList>
            <person name="Manzoor S."/>
        </authorList>
    </citation>
    <scope>NUCLEOTIDE SEQUENCE [LARGE SCALE GENOMIC DNA]</scope>
    <source>
        <strain evidence="13">Methanoculleus sp MAB1</strain>
    </source>
</reference>
<feature type="binding site" evidence="9">
    <location>
        <begin position="139"/>
        <end position="141"/>
    </location>
    <ligand>
        <name>2-[(2R,5Z)-2-carboxy-4-methylthiazol-5(2H)-ylidene]ethyl phosphate</name>
        <dbReference type="ChEBI" id="CHEBI:62899"/>
    </ligand>
</feature>
<dbReference type="PANTHER" id="PTHR20857:SF15">
    <property type="entry name" value="THIAMINE-PHOSPHATE SYNTHASE"/>
    <property type="match status" value="1"/>
</dbReference>
<keyword evidence="3 9" id="KW-0479">Metal-binding</keyword>
<sequence length="218" mass="22020">MHGSRDPMAYDLYVITDEGVGHGLSHAGIAQRAVAGGADVIQLRDKRLSGRDLLTAASAIREITYDAGALFIVNDRLDVALAAGADGVHLGESDLPIEHARRIAPPGFVIGASVGSVAAAVRASAAGADYVALSPTFPTTSKDDAGPGHGLSMLSALRSAVSLPLVAIGGINPENVGDVIAAGADGVAVISAVVGQEDITGAARDLRARITAEKAKTR</sequence>
<dbReference type="GO" id="GO:0009229">
    <property type="term" value="P:thiamine diphosphate biosynthetic process"/>
    <property type="evidence" value="ECO:0007669"/>
    <property type="project" value="UniProtKB-UniRule"/>
</dbReference>
<feature type="binding site" evidence="9">
    <location>
        <position position="75"/>
    </location>
    <ligand>
        <name>Mg(2+)</name>
        <dbReference type="ChEBI" id="CHEBI:18420"/>
    </ligand>
</feature>
<dbReference type="UniPathway" id="UPA00060">
    <property type="reaction ID" value="UER00141"/>
</dbReference>
<keyword evidence="2 9" id="KW-0808">Transferase</keyword>
<dbReference type="AlphaFoldDB" id="A0A0X3BGY1"/>
<comment type="similarity">
    <text evidence="9 10">Belongs to the thiamine-phosphate synthase family.</text>
</comment>
<feature type="binding site" evidence="9">
    <location>
        <begin position="190"/>
        <end position="191"/>
    </location>
    <ligand>
        <name>2-[(2R,5Z)-2-carboxy-4-methylthiazol-5(2H)-ylidene]ethyl phosphate</name>
        <dbReference type="ChEBI" id="CHEBI:62899"/>
    </ligand>
</feature>
<protein>
    <recommendedName>
        <fullName evidence="9">Thiamine-phosphate synthase</fullName>
        <shortName evidence="9">TP synthase</shortName>
        <shortName evidence="9">TPS</shortName>
        <ecNumber evidence="9">2.5.1.3</ecNumber>
    </recommendedName>
    <alternativeName>
        <fullName evidence="9">Thiamine-phosphate pyrophosphorylase</fullName>
        <shortName evidence="9">TMP pyrophosphorylase</shortName>
        <shortName evidence="9">TMP-PPase</shortName>
    </alternativeName>
</protein>
<comment type="pathway">
    <text evidence="1 9 11">Cofactor biosynthesis; thiamine diphosphate biosynthesis; thiamine phosphate from 4-amino-2-methyl-5-diphosphomethylpyrimidine and 4-methyl-5-(2-phosphoethyl)-thiazole: step 1/1.</text>
</comment>
<dbReference type="Gene3D" id="3.20.20.70">
    <property type="entry name" value="Aldolase class I"/>
    <property type="match status" value="1"/>
</dbReference>
<dbReference type="GO" id="GO:0009228">
    <property type="term" value="P:thiamine biosynthetic process"/>
    <property type="evidence" value="ECO:0007669"/>
    <property type="project" value="UniProtKB-KW"/>
</dbReference>
<dbReference type="HAMAP" id="MF_00097">
    <property type="entry name" value="TMP_synthase"/>
    <property type="match status" value="1"/>
</dbReference>
<evidence type="ECO:0000256" key="5">
    <source>
        <dbReference type="ARBA" id="ARBA00022977"/>
    </source>
</evidence>
<feature type="binding site" evidence="9">
    <location>
        <begin position="42"/>
        <end position="46"/>
    </location>
    <ligand>
        <name>4-amino-2-methyl-5-(diphosphooxymethyl)pyrimidine</name>
        <dbReference type="ChEBI" id="CHEBI:57841"/>
    </ligand>
</feature>
<dbReference type="Proteomes" id="UP000069850">
    <property type="component" value="Chromosome 1"/>
</dbReference>
<feature type="binding site" evidence="9">
    <location>
        <position position="113"/>
    </location>
    <ligand>
        <name>4-amino-2-methyl-5-(diphosphooxymethyl)pyrimidine</name>
        <dbReference type="ChEBI" id="CHEBI:57841"/>
    </ligand>
</feature>
<gene>
    <name evidence="9 13" type="primary">thiE</name>
    <name evidence="13" type="ORF">MMAB1_0190</name>
</gene>
<feature type="domain" description="Thiamine phosphate synthase/TenI" evidence="12">
    <location>
        <begin position="12"/>
        <end position="193"/>
    </location>
</feature>
<dbReference type="InterPro" id="IPR022998">
    <property type="entry name" value="ThiamineP_synth_TenI"/>
</dbReference>
<evidence type="ECO:0000259" key="12">
    <source>
        <dbReference type="Pfam" id="PF02581"/>
    </source>
</evidence>
<comment type="catalytic activity">
    <reaction evidence="7 9 10">
        <text>2-(2-carboxy-4-methylthiazol-5-yl)ethyl phosphate + 4-amino-2-methyl-5-(diphosphooxymethyl)pyrimidine + 2 H(+) = thiamine phosphate + CO2 + diphosphate</text>
        <dbReference type="Rhea" id="RHEA:47848"/>
        <dbReference type="ChEBI" id="CHEBI:15378"/>
        <dbReference type="ChEBI" id="CHEBI:16526"/>
        <dbReference type="ChEBI" id="CHEBI:33019"/>
        <dbReference type="ChEBI" id="CHEBI:37575"/>
        <dbReference type="ChEBI" id="CHEBI:57841"/>
        <dbReference type="ChEBI" id="CHEBI:62890"/>
        <dbReference type="EC" id="2.5.1.3"/>
    </reaction>
</comment>
<dbReference type="EC" id="2.5.1.3" evidence="9"/>
<evidence type="ECO:0000313" key="13">
    <source>
        <dbReference type="EMBL" id="CVK31407.1"/>
    </source>
</evidence>
<dbReference type="SUPFAM" id="SSF51391">
    <property type="entry name" value="Thiamin phosphate synthase"/>
    <property type="match status" value="1"/>
</dbReference>
<evidence type="ECO:0000313" key="14">
    <source>
        <dbReference type="Proteomes" id="UP000069850"/>
    </source>
</evidence>
<dbReference type="InterPro" id="IPR034291">
    <property type="entry name" value="TMP_synthase"/>
</dbReference>
<dbReference type="GO" id="GO:0004789">
    <property type="term" value="F:thiamine-phosphate diphosphorylase activity"/>
    <property type="evidence" value="ECO:0007669"/>
    <property type="project" value="UniProtKB-UniRule"/>
</dbReference>
<dbReference type="KEGG" id="mema:MMAB1_0190"/>
<evidence type="ECO:0000256" key="7">
    <source>
        <dbReference type="ARBA" id="ARBA00047851"/>
    </source>
</evidence>